<dbReference type="EMBL" id="CAJOBC010006928">
    <property type="protein sequence ID" value="CAF3915613.1"/>
    <property type="molecule type" value="Genomic_DNA"/>
</dbReference>
<evidence type="ECO:0000256" key="8">
    <source>
        <dbReference type="ARBA" id="ARBA00048679"/>
    </source>
</evidence>
<dbReference type="InterPro" id="IPR011009">
    <property type="entry name" value="Kinase-like_dom_sf"/>
</dbReference>
<dbReference type="InterPro" id="IPR052239">
    <property type="entry name" value="Ser/Thr-specific_kinases"/>
</dbReference>
<accession>A0A814ST45</accession>
<protein>
    <recommendedName>
        <fullName evidence="1">non-specific serine/threonine protein kinase</fullName>
        <ecNumber evidence="1">2.7.11.1</ecNumber>
    </recommendedName>
</protein>
<dbReference type="GO" id="GO:0005524">
    <property type="term" value="F:ATP binding"/>
    <property type="evidence" value="ECO:0007669"/>
    <property type="project" value="UniProtKB-KW"/>
</dbReference>
<evidence type="ECO:0000256" key="1">
    <source>
        <dbReference type="ARBA" id="ARBA00012513"/>
    </source>
</evidence>
<gene>
    <name evidence="10" type="ORF">GPM918_LOCUS21233</name>
    <name evidence="11" type="ORF">SRO942_LOCUS21232</name>
</gene>
<dbReference type="AlphaFoldDB" id="A0A814ST45"/>
<evidence type="ECO:0000256" key="3">
    <source>
        <dbReference type="ARBA" id="ARBA00022679"/>
    </source>
</evidence>
<feature type="domain" description="Protein kinase" evidence="9">
    <location>
        <begin position="1"/>
        <end position="131"/>
    </location>
</feature>
<sequence length="140" mass="15707">MAGESHFFSLLNFICYVGNFLMKDWAAENCCLQYRAPELFHIETNSIITEKADIFSLGGILYAMLFGRGPFDDVYSRGDSVALAATSGVIDIPKSQALTYPKEIVEFMLVMLQTDAEKRPGISEVIEHFKDLSCFTMDQV</sequence>
<evidence type="ECO:0000259" key="9">
    <source>
        <dbReference type="PROSITE" id="PS50011"/>
    </source>
</evidence>
<keyword evidence="5" id="KW-0418">Kinase</keyword>
<dbReference type="OrthoDB" id="248923at2759"/>
<evidence type="ECO:0000256" key="6">
    <source>
        <dbReference type="ARBA" id="ARBA00022840"/>
    </source>
</evidence>
<dbReference type="Gene3D" id="1.10.510.10">
    <property type="entry name" value="Transferase(Phosphotransferase) domain 1"/>
    <property type="match status" value="1"/>
</dbReference>
<dbReference type="Pfam" id="PF00069">
    <property type="entry name" value="Pkinase"/>
    <property type="match status" value="1"/>
</dbReference>
<dbReference type="Proteomes" id="UP000663829">
    <property type="component" value="Unassembled WGS sequence"/>
</dbReference>
<dbReference type="InterPro" id="IPR000719">
    <property type="entry name" value="Prot_kinase_dom"/>
</dbReference>
<dbReference type="PANTHER" id="PTHR45998">
    <property type="entry name" value="SERINE/THREONINE-PROTEIN KINASE 16"/>
    <property type="match status" value="1"/>
</dbReference>
<dbReference type="EMBL" id="CAJNOQ010006927">
    <property type="protein sequence ID" value="CAF1152072.1"/>
    <property type="molecule type" value="Genomic_DNA"/>
</dbReference>
<dbReference type="GO" id="GO:0005794">
    <property type="term" value="C:Golgi apparatus"/>
    <property type="evidence" value="ECO:0007669"/>
    <property type="project" value="TreeGrafter"/>
</dbReference>
<dbReference type="PANTHER" id="PTHR45998:SF2">
    <property type="entry name" value="SERINE_THREONINE-PROTEIN KINASE 16"/>
    <property type="match status" value="1"/>
</dbReference>
<proteinExistence type="predicted"/>
<comment type="caution">
    <text evidence="10">The sequence shown here is derived from an EMBL/GenBank/DDBJ whole genome shotgun (WGS) entry which is preliminary data.</text>
</comment>
<comment type="catalytic activity">
    <reaction evidence="7">
        <text>L-threonyl-[protein] + ATP = O-phospho-L-threonyl-[protein] + ADP + H(+)</text>
        <dbReference type="Rhea" id="RHEA:46608"/>
        <dbReference type="Rhea" id="RHEA-COMP:11060"/>
        <dbReference type="Rhea" id="RHEA-COMP:11605"/>
        <dbReference type="ChEBI" id="CHEBI:15378"/>
        <dbReference type="ChEBI" id="CHEBI:30013"/>
        <dbReference type="ChEBI" id="CHEBI:30616"/>
        <dbReference type="ChEBI" id="CHEBI:61977"/>
        <dbReference type="ChEBI" id="CHEBI:456216"/>
        <dbReference type="EC" id="2.7.11.1"/>
    </reaction>
</comment>
<evidence type="ECO:0000256" key="7">
    <source>
        <dbReference type="ARBA" id="ARBA00047899"/>
    </source>
</evidence>
<keyword evidence="3" id="KW-0808">Transferase</keyword>
<keyword evidence="6" id="KW-0067">ATP-binding</keyword>
<dbReference type="SUPFAM" id="SSF56112">
    <property type="entry name" value="Protein kinase-like (PK-like)"/>
    <property type="match status" value="1"/>
</dbReference>
<reference evidence="10" key="1">
    <citation type="submission" date="2021-02" db="EMBL/GenBank/DDBJ databases">
        <authorList>
            <person name="Nowell W R."/>
        </authorList>
    </citation>
    <scope>NUCLEOTIDE SEQUENCE</scope>
</reference>
<evidence type="ECO:0000256" key="5">
    <source>
        <dbReference type="ARBA" id="ARBA00022777"/>
    </source>
</evidence>
<dbReference type="Proteomes" id="UP000681722">
    <property type="component" value="Unassembled WGS sequence"/>
</dbReference>
<name>A0A814ST45_9BILA</name>
<dbReference type="PROSITE" id="PS50011">
    <property type="entry name" value="PROTEIN_KINASE_DOM"/>
    <property type="match status" value="1"/>
</dbReference>
<keyword evidence="2" id="KW-0723">Serine/threonine-protein kinase</keyword>
<evidence type="ECO:0000256" key="4">
    <source>
        <dbReference type="ARBA" id="ARBA00022741"/>
    </source>
</evidence>
<organism evidence="10 12">
    <name type="scientific">Didymodactylos carnosus</name>
    <dbReference type="NCBI Taxonomy" id="1234261"/>
    <lineage>
        <taxon>Eukaryota</taxon>
        <taxon>Metazoa</taxon>
        <taxon>Spiralia</taxon>
        <taxon>Gnathifera</taxon>
        <taxon>Rotifera</taxon>
        <taxon>Eurotatoria</taxon>
        <taxon>Bdelloidea</taxon>
        <taxon>Philodinida</taxon>
        <taxon>Philodinidae</taxon>
        <taxon>Didymodactylos</taxon>
    </lineage>
</organism>
<keyword evidence="4" id="KW-0547">Nucleotide-binding</keyword>
<comment type="catalytic activity">
    <reaction evidence="8">
        <text>L-seryl-[protein] + ATP = O-phospho-L-seryl-[protein] + ADP + H(+)</text>
        <dbReference type="Rhea" id="RHEA:17989"/>
        <dbReference type="Rhea" id="RHEA-COMP:9863"/>
        <dbReference type="Rhea" id="RHEA-COMP:11604"/>
        <dbReference type="ChEBI" id="CHEBI:15378"/>
        <dbReference type="ChEBI" id="CHEBI:29999"/>
        <dbReference type="ChEBI" id="CHEBI:30616"/>
        <dbReference type="ChEBI" id="CHEBI:83421"/>
        <dbReference type="ChEBI" id="CHEBI:456216"/>
        <dbReference type="EC" id="2.7.11.1"/>
    </reaction>
</comment>
<evidence type="ECO:0000313" key="12">
    <source>
        <dbReference type="Proteomes" id="UP000663829"/>
    </source>
</evidence>
<keyword evidence="12" id="KW-1185">Reference proteome</keyword>
<dbReference type="GO" id="GO:0004674">
    <property type="term" value="F:protein serine/threonine kinase activity"/>
    <property type="evidence" value="ECO:0007669"/>
    <property type="project" value="UniProtKB-KW"/>
</dbReference>
<evidence type="ECO:0000256" key="2">
    <source>
        <dbReference type="ARBA" id="ARBA00022527"/>
    </source>
</evidence>
<evidence type="ECO:0000313" key="11">
    <source>
        <dbReference type="EMBL" id="CAF3915613.1"/>
    </source>
</evidence>
<evidence type="ECO:0000313" key="10">
    <source>
        <dbReference type="EMBL" id="CAF1152072.1"/>
    </source>
</evidence>
<dbReference type="EC" id="2.7.11.1" evidence="1"/>